<dbReference type="Proteomes" id="UP000540685">
    <property type="component" value="Unassembled WGS sequence"/>
</dbReference>
<sequence length="40" mass="4701">MRRLGEAGYPVVFDDDFPGMRRFHSEDPHGNRLEFLEPIP</sequence>
<keyword evidence="2" id="KW-1185">Reference proteome</keyword>
<proteinExistence type="predicted"/>
<dbReference type="Gene3D" id="3.10.180.10">
    <property type="entry name" value="2,3-Dihydroxybiphenyl 1,2-Dioxygenase, domain 1"/>
    <property type="match status" value="1"/>
</dbReference>
<evidence type="ECO:0000313" key="1">
    <source>
        <dbReference type="EMBL" id="MBB5820895.1"/>
    </source>
</evidence>
<dbReference type="RefSeq" id="WP_260316336.1">
    <property type="nucleotide sequence ID" value="NZ_JACHMP010000001.1"/>
</dbReference>
<comment type="caution">
    <text evidence="1">The sequence shown here is derived from an EMBL/GenBank/DDBJ whole genome shotgun (WGS) entry which is preliminary data.</text>
</comment>
<dbReference type="AlphaFoldDB" id="A0A7W9II73"/>
<evidence type="ECO:0008006" key="3">
    <source>
        <dbReference type="Google" id="ProtNLM"/>
    </source>
</evidence>
<dbReference type="EMBL" id="JACHMP010000001">
    <property type="protein sequence ID" value="MBB5820895.1"/>
    <property type="molecule type" value="Genomic_DNA"/>
</dbReference>
<dbReference type="InterPro" id="IPR029068">
    <property type="entry name" value="Glyas_Bleomycin-R_OHBP_Dase"/>
</dbReference>
<protein>
    <recommendedName>
        <fullName evidence="3">VOC domain-containing protein</fullName>
    </recommendedName>
</protein>
<organism evidence="1 2">
    <name type="scientific">Streptosporangium becharense</name>
    <dbReference type="NCBI Taxonomy" id="1816182"/>
    <lineage>
        <taxon>Bacteria</taxon>
        <taxon>Bacillati</taxon>
        <taxon>Actinomycetota</taxon>
        <taxon>Actinomycetes</taxon>
        <taxon>Streptosporangiales</taxon>
        <taxon>Streptosporangiaceae</taxon>
        <taxon>Streptosporangium</taxon>
    </lineage>
</organism>
<gene>
    <name evidence="1" type="ORF">F4562_003957</name>
</gene>
<dbReference type="SUPFAM" id="SSF54593">
    <property type="entry name" value="Glyoxalase/Bleomycin resistance protein/Dihydroxybiphenyl dioxygenase"/>
    <property type="match status" value="1"/>
</dbReference>
<reference evidence="1 2" key="1">
    <citation type="submission" date="2020-08" db="EMBL/GenBank/DDBJ databases">
        <title>Sequencing the genomes of 1000 actinobacteria strains.</title>
        <authorList>
            <person name="Klenk H.-P."/>
        </authorList>
    </citation>
    <scope>NUCLEOTIDE SEQUENCE [LARGE SCALE GENOMIC DNA]</scope>
    <source>
        <strain evidence="1 2">DSM 46887</strain>
    </source>
</reference>
<evidence type="ECO:0000313" key="2">
    <source>
        <dbReference type="Proteomes" id="UP000540685"/>
    </source>
</evidence>
<accession>A0A7W9II73</accession>
<name>A0A7W9II73_9ACTN</name>